<dbReference type="AlphaFoldDB" id="A0A318E482"/>
<evidence type="ECO:0000256" key="1">
    <source>
        <dbReference type="SAM" id="MobiDB-lite"/>
    </source>
</evidence>
<dbReference type="EMBL" id="QICM01000026">
    <property type="protein sequence ID" value="PXV63086.1"/>
    <property type="molecule type" value="Genomic_DNA"/>
</dbReference>
<organism evidence="3 4">
    <name type="scientific">Halanaerobium congolense</name>
    <dbReference type="NCBI Taxonomy" id="54121"/>
    <lineage>
        <taxon>Bacteria</taxon>
        <taxon>Bacillati</taxon>
        <taxon>Bacillota</taxon>
        <taxon>Clostridia</taxon>
        <taxon>Halanaerobiales</taxon>
        <taxon>Halanaerobiaceae</taxon>
        <taxon>Halanaerobium</taxon>
    </lineage>
</organism>
<evidence type="ECO:0000256" key="2">
    <source>
        <dbReference type="SAM" id="Phobius"/>
    </source>
</evidence>
<gene>
    <name evidence="3" type="ORF">C8C78_12623</name>
</gene>
<evidence type="ECO:0000313" key="3">
    <source>
        <dbReference type="EMBL" id="PXV63086.1"/>
    </source>
</evidence>
<comment type="caution">
    <text evidence="3">The sequence shown here is derived from an EMBL/GenBank/DDBJ whole genome shotgun (WGS) entry which is preliminary data.</text>
</comment>
<sequence length="69" mass="7720">MEKAALVAIKYITNPYALTAFIVLIAGYTYVKIRSGNNKQDNSNNIKVSGRNNDVSDINQSINKRDDKE</sequence>
<evidence type="ECO:0000313" key="4">
    <source>
        <dbReference type="Proteomes" id="UP000247389"/>
    </source>
</evidence>
<accession>A0A318E482</accession>
<keyword evidence="2" id="KW-0472">Membrane</keyword>
<keyword evidence="2" id="KW-0812">Transmembrane</keyword>
<feature type="transmembrane region" description="Helical" evidence="2">
    <location>
        <begin position="12"/>
        <end position="31"/>
    </location>
</feature>
<proteinExistence type="predicted"/>
<name>A0A318E482_9FIRM</name>
<keyword evidence="2" id="KW-1133">Transmembrane helix</keyword>
<dbReference type="RefSeq" id="WP_110301097.1">
    <property type="nucleotide sequence ID" value="NZ_QICM01000026.1"/>
</dbReference>
<dbReference type="Proteomes" id="UP000247389">
    <property type="component" value="Unassembled WGS sequence"/>
</dbReference>
<feature type="region of interest" description="Disordered" evidence="1">
    <location>
        <begin position="37"/>
        <end position="69"/>
    </location>
</feature>
<reference evidence="3 4" key="1">
    <citation type="submission" date="2018-04" db="EMBL/GenBank/DDBJ databases">
        <title>Subsurface microbial communities from deep shales in Ohio and West Virginia, USA.</title>
        <authorList>
            <person name="Wrighton K."/>
        </authorList>
    </citation>
    <scope>NUCLEOTIDE SEQUENCE [LARGE SCALE GENOMIC DNA]</scope>
    <source>
        <strain evidence="3 4">MSL28</strain>
    </source>
</reference>
<protein>
    <submittedName>
        <fullName evidence="3">Uncharacterized protein</fullName>
    </submittedName>
</protein>
<feature type="compositionally biased region" description="Polar residues" evidence="1">
    <location>
        <begin position="37"/>
        <end position="62"/>
    </location>
</feature>